<dbReference type="PROSITE" id="PS50112">
    <property type="entry name" value="PAS"/>
    <property type="match status" value="1"/>
</dbReference>
<dbReference type="InterPro" id="IPR035965">
    <property type="entry name" value="PAS-like_dom_sf"/>
</dbReference>
<dbReference type="AlphaFoldDB" id="L0HFM2"/>
<dbReference type="SUPFAM" id="SSF52172">
    <property type="entry name" value="CheY-like"/>
    <property type="match status" value="1"/>
</dbReference>
<dbReference type="PANTHER" id="PTHR44591">
    <property type="entry name" value="STRESS RESPONSE REGULATOR PROTEIN 1"/>
    <property type="match status" value="1"/>
</dbReference>
<name>L0HFM2_METFS</name>
<keyword evidence="1 2" id="KW-0597">Phosphoprotein</keyword>
<dbReference type="EMBL" id="CP003167">
    <property type="protein sequence ID" value="AGB02113.1"/>
    <property type="molecule type" value="Genomic_DNA"/>
</dbReference>
<dbReference type="OrthoDB" id="2830at2157"/>
<evidence type="ECO:0000259" key="4">
    <source>
        <dbReference type="PROSITE" id="PS50112"/>
    </source>
</evidence>
<protein>
    <submittedName>
        <fullName evidence="5">CheY-like receiver domain-containing protein</fullName>
    </submittedName>
</protein>
<dbReference type="eggNOG" id="arCOG06537">
    <property type="taxonomic scope" value="Archaea"/>
</dbReference>
<dbReference type="SUPFAM" id="SSF55785">
    <property type="entry name" value="PYP-like sensor domain (PAS domain)"/>
    <property type="match status" value="1"/>
</dbReference>
<sequence length="266" mass="29953">MPPQASRILIVEDDEIIRNLISTMLQRKEYVIAGETSSGEEAIIMAAELLPDLVLMDITLAGKMDGVTAARFIFQLFQVPVVFLTAHCDDTLIERAKGAQPLGYILKPFTDKELISNVGLALYNHGIRKKFLDMYPVGNPKTILAAHDLVMILDLTGRVVFYNPYTLRVLGLLPGDILMHHWRDTMRLLNESSRKEIPDPVPEVVSQMVVIMRETNTLLLTKHGELKSVIATVRPVKDDKHEMLGVFVYAKEKPPEQIRIKPMGSR</sequence>
<feature type="domain" description="Response regulatory" evidence="3">
    <location>
        <begin position="7"/>
        <end position="122"/>
    </location>
</feature>
<reference evidence="5 6" key="2">
    <citation type="journal article" date="2014" name="Genome Announc.">
        <title>Complete Genome Sequence of Methanoregula formicica SMSPT, a Mesophilic Hydrogenotrophic Methanogen Isolated from a Methanogenic Upflow Anaerobic Sludge Blanket Reactor.</title>
        <authorList>
            <person name="Yamamoto K."/>
            <person name="Tamaki H."/>
            <person name="Cadillo-Quiroz H."/>
            <person name="Imachi H."/>
            <person name="Kyrpides N."/>
            <person name="Woyke T."/>
            <person name="Goodwin L."/>
            <person name="Zinder S.H."/>
            <person name="Kamagata Y."/>
            <person name="Liu W.T."/>
        </authorList>
    </citation>
    <scope>NUCLEOTIDE SEQUENCE [LARGE SCALE GENOMIC DNA]</scope>
    <source>
        <strain evidence="6">DSM 22288 / NBRC 105244 / SMSP</strain>
    </source>
</reference>
<dbReference type="PROSITE" id="PS50110">
    <property type="entry name" value="RESPONSE_REGULATORY"/>
    <property type="match status" value="1"/>
</dbReference>
<dbReference type="InParanoid" id="L0HFM2"/>
<dbReference type="SMART" id="SM00448">
    <property type="entry name" value="REC"/>
    <property type="match status" value="1"/>
</dbReference>
<dbReference type="Gene3D" id="3.40.50.2300">
    <property type="match status" value="1"/>
</dbReference>
<dbReference type="Pfam" id="PF00072">
    <property type="entry name" value="Response_reg"/>
    <property type="match status" value="1"/>
</dbReference>
<dbReference type="KEGG" id="mfo:Metfor_1064"/>
<keyword evidence="6" id="KW-1185">Reference proteome</keyword>
<feature type="domain" description="PAS" evidence="4">
    <location>
        <begin position="150"/>
        <end position="208"/>
    </location>
</feature>
<evidence type="ECO:0000313" key="6">
    <source>
        <dbReference type="Proteomes" id="UP000010824"/>
    </source>
</evidence>
<dbReference type="InterPro" id="IPR000014">
    <property type="entry name" value="PAS"/>
</dbReference>
<dbReference type="CDD" id="cd17534">
    <property type="entry name" value="REC_DC-like"/>
    <property type="match status" value="1"/>
</dbReference>
<dbReference type="Gene3D" id="3.30.450.20">
    <property type="entry name" value="PAS domain"/>
    <property type="match status" value="1"/>
</dbReference>
<evidence type="ECO:0000259" key="3">
    <source>
        <dbReference type="PROSITE" id="PS50110"/>
    </source>
</evidence>
<dbReference type="PANTHER" id="PTHR44591:SF3">
    <property type="entry name" value="RESPONSE REGULATORY DOMAIN-CONTAINING PROTEIN"/>
    <property type="match status" value="1"/>
</dbReference>
<dbReference type="eggNOG" id="arCOG06192">
    <property type="taxonomic scope" value="Archaea"/>
</dbReference>
<dbReference type="GeneID" id="14310377"/>
<dbReference type="InterPro" id="IPR050595">
    <property type="entry name" value="Bact_response_regulator"/>
</dbReference>
<dbReference type="Pfam" id="PF08448">
    <property type="entry name" value="PAS_4"/>
    <property type="match status" value="1"/>
</dbReference>
<dbReference type="InterPro" id="IPR001789">
    <property type="entry name" value="Sig_transdc_resp-reg_receiver"/>
</dbReference>
<evidence type="ECO:0000256" key="2">
    <source>
        <dbReference type="PROSITE-ProRule" id="PRU00169"/>
    </source>
</evidence>
<dbReference type="STRING" id="593750.Metfor_1064"/>
<dbReference type="GO" id="GO:0000160">
    <property type="term" value="P:phosphorelay signal transduction system"/>
    <property type="evidence" value="ECO:0007669"/>
    <property type="project" value="InterPro"/>
</dbReference>
<accession>L0HFM2</accession>
<organism evidence="5 6">
    <name type="scientific">Methanoregula formicica (strain DSM 22288 / NBRC 105244 / SMSP)</name>
    <dbReference type="NCBI Taxonomy" id="593750"/>
    <lineage>
        <taxon>Archaea</taxon>
        <taxon>Methanobacteriati</taxon>
        <taxon>Methanobacteriota</taxon>
        <taxon>Stenosarchaea group</taxon>
        <taxon>Methanomicrobia</taxon>
        <taxon>Methanomicrobiales</taxon>
        <taxon>Methanoregulaceae</taxon>
        <taxon>Methanoregula</taxon>
    </lineage>
</organism>
<evidence type="ECO:0000256" key="1">
    <source>
        <dbReference type="ARBA" id="ARBA00022553"/>
    </source>
</evidence>
<reference evidence="6" key="1">
    <citation type="submission" date="2011-12" db="EMBL/GenBank/DDBJ databases">
        <title>Complete sequence of Methanoregula formicicum SMSP.</title>
        <authorList>
            <person name="Lucas S."/>
            <person name="Han J."/>
            <person name="Lapidus A."/>
            <person name="Cheng J.-F."/>
            <person name="Goodwin L."/>
            <person name="Pitluck S."/>
            <person name="Peters L."/>
            <person name="Ovchinnikova G."/>
            <person name="Teshima H."/>
            <person name="Detter J.C."/>
            <person name="Han C."/>
            <person name="Tapia R."/>
            <person name="Land M."/>
            <person name="Hauser L."/>
            <person name="Kyrpides N."/>
            <person name="Ivanova N."/>
            <person name="Pagani I."/>
            <person name="Imachi H."/>
            <person name="Tamaki H."/>
            <person name="Sekiguchi Y."/>
            <person name="Kamagata Y."/>
            <person name="Cadillo-Quiroz H."/>
            <person name="Zinder S."/>
            <person name="Liu W.-T."/>
            <person name="Woyke T."/>
        </authorList>
    </citation>
    <scope>NUCLEOTIDE SEQUENCE [LARGE SCALE GENOMIC DNA]</scope>
    <source>
        <strain evidence="6">DSM 22288 / NBRC 105244 / SMSP</strain>
    </source>
</reference>
<dbReference type="InterPro" id="IPR013656">
    <property type="entry name" value="PAS_4"/>
</dbReference>
<dbReference type="InterPro" id="IPR011006">
    <property type="entry name" value="CheY-like_superfamily"/>
</dbReference>
<dbReference type="Proteomes" id="UP000010824">
    <property type="component" value="Chromosome"/>
</dbReference>
<dbReference type="RefSeq" id="WP_015285077.1">
    <property type="nucleotide sequence ID" value="NC_019943.1"/>
</dbReference>
<proteinExistence type="predicted"/>
<dbReference type="HOGENOM" id="CLU_000445_14_0_2"/>
<gene>
    <name evidence="5" type="ordered locus">Metfor_1064</name>
</gene>
<evidence type="ECO:0000313" key="5">
    <source>
        <dbReference type="EMBL" id="AGB02113.1"/>
    </source>
</evidence>
<dbReference type="CDD" id="cd00130">
    <property type="entry name" value="PAS"/>
    <property type="match status" value="1"/>
</dbReference>
<feature type="modified residue" description="4-aspartylphosphate" evidence="2">
    <location>
        <position position="57"/>
    </location>
</feature>